<reference evidence="8" key="1">
    <citation type="submission" date="2017-09" db="EMBL/GenBank/DDBJ databases">
        <title>Depth-based differentiation of microbial function through sediment-hosted aquifers and enrichment of novel symbionts in the deep terrestrial subsurface.</title>
        <authorList>
            <person name="Probst A.J."/>
            <person name="Ladd B."/>
            <person name="Jarett J.K."/>
            <person name="Geller-Mcgrath D.E."/>
            <person name="Sieber C.M.K."/>
            <person name="Emerson J.B."/>
            <person name="Anantharaman K."/>
            <person name="Thomas B.C."/>
            <person name="Malmstrom R."/>
            <person name="Stieglmeier M."/>
            <person name="Klingl A."/>
            <person name="Woyke T."/>
            <person name="Ryan C.M."/>
            <person name="Banfield J.F."/>
        </authorList>
    </citation>
    <scope>NUCLEOTIDE SEQUENCE [LARGE SCALE GENOMIC DNA]</scope>
</reference>
<protein>
    <recommendedName>
        <fullName evidence="9">Methicillin resistance protein</fullName>
    </recommendedName>
</protein>
<dbReference type="SUPFAM" id="SSF55729">
    <property type="entry name" value="Acyl-CoA N-acyltransferases (Nat)"/>
    <property type="match status" value="2"/>
</dbReference>
<dbReference type="EMBL" id="PFPI01000015">
    <property type="protein sequence ID" value="PIZ93720.1"/>
    <property type="molecule type" value="Genomic_DNA"/>
</dbReference>
<dbReference type="Gene3D" id="3.40.630.30">
    <property type="match status" value="1"/>
</dbReference>
<dbReference type="InterPro" id="IPR016181">
    <property type="entry name" value="Acyl_CoA_acyltransferase"/>
</dbReference>
<keyword evidence="2" id="KW-0808">Transferase</keyword>
<dbReference type="GO" id="GO:0009252">
    <property type="term" value="P:peptidoglycan biosynthetic process"/>
    <property type="evidence" value="ECO:0007669"/>
    <property type="project" value="UniProtKB-KW"/>
</dbReference>
<keyword evidence="3" id="KW-0133">Cell shape</keyword>
<keyword evidence="6" id="KW-0961">Cell wall biogenesis/degradation</keyword>
<evidence type="ECO:0008006" key="9">
    <source>
        <dbReference type="Google" id="ProtNLM"/>
    </source>
</evidence>
<dbReference type="InterPro" id="IPR050644">
    <property type="entry name" value="PG_Glycine_Bridge_Synth"/>
</dbReference>
<keyword evidence="4" id="KW-0573">Peptidoglycan synthesis</keyword>
<dbReference type="PROSITE" id="PS51191">
    <property type="entry name" value="FEMABX"/>
    <property type="match status" value="1"/>
</dbReference>
<evidence type="ECO:0000256" key="5">
    <source>
        <dbReference type="ARBA" id="ARBA00023315"/>
    </source>
</evidence>
<dbReference type="InterPro" id="IPR003447">
    <property type="entry name" value="FEMABX"/>
</dbReference>
<comment type="similarity">
    <text evidence="1">Belongs to the FemABX family.</text>
</comment>
<keyword evidence="5" id="KW-0012">Acyltransferase</keyword>
<evidence type="ECO:0000256" key="6">
    <source>
        <dbReference type="ARBA" id="ARBA00023316"/>
    </source>
</evidence>
<accession>A0A2M7V5B9</accession>
<dbReference type="GO" id="GO:0071555">
    <property type="term" value="P:cell wall organization"/>
    <property type="evidence" value="ECO:0007669"/>
    <property type="project" value="UniProtKB-KW"/>
</dbReference>
<evidence type="ECO:0000256" key="1">
    <source>
        <dbReference type="ARBA" id="ARBA00009943"/>
    </source>
</evidence>
<dbReference type="AlphaFoldDB" id="A0A2M7V5B9"/>
<gene>
    <name evidence="7" type="ORF">COX83_01130</name>
</gene>
<proteinExistence type="inferred from homology"/>
<evidence type="ECO:0000256" key="4">
    <source>
        <dbReference type="ARBA" id="ARBA00022984"/>
    </source>
</evidence>
<sequence>MAIQAITQKADWKPQTQEFLQSWEWGEFQCAVGHEPLRLLVGGEYVQGFVHRLPLGLKYIYFPRCDIKNWKLEISDYAKKKGFLFARIEPTNTILKLEIRNFKIRCRQPQHTLVFDLTQSEDVLLKNMHSKTRYNIRLAEKKRVEIREEKNIDIFWQLNNETTERDTFKSHEKAYYTAMLEMSIVHQFTAWYEGKPLASNIYIVHSDRMTYLHGASSNEYRNVMAPYLLQWQSLLWAKKQGIQKYDVWGVAAPKKEGNTFHTYTWDESDRLHNVTRFKAGFGGMTVSYPDACEIPLKSLSYKLFQLAKKVL</sequence>
<organism evidence="7 8">
    <name type="scientific">Candidatus Magasanikbacteria bacterium CG_4_10_14_0_2_um_filter_41_31</name>
    <dbReference type="NCBI Taxonomy" id="1974639"/>
    <lineage>
        <taxon>Bacteria</taxon>
        <taxon>Candidatus Magasanikiibacteriota</taxon>
    </lineage>
</organism>
<evidence type="ECO:0000256" key="2">
    <source>
        <dbReference type="ARBA" id="ARBA00022679"/>
    </source>
</evidence>
<dbReference type="GO" id="GO:0008360">
    <property type="term" value="P:regulation of cell shape"/>
    <property type="evidence" value="ECO:0007669"/>
    <property type="project" value="UniProtKB-KW"/>
</dbReference>
<dbReference type="PANTHER" id="PTHR36174:SF1">
    <property type="entry name" value="LIPID II:GLYCINE GLYCYLTRANSFERASE"/>
    <property type="match status" value="1"/>
</dbReference>
<dbReference type="Pfam" id="PF02388">
    <property type="entry name" value="FemAB"/>
    <property type="match status" value="2"/>
</dbReference>
<dbReference type="GO" id="GO:0016755">
    <property type="term" value="F:aminoacyltransferase activity"/>
    <property type="evidence" value="ECO:0007669"/>
    <property type="project" value="InterPro"/>
</dbReference>
<dbReference type="Proteomes" id="UP000230078">
    <property type="component" value="Unassembled WGS sequence"/>
</dbReference>
<evidence type="ECO:0000313" key="8">
    <source>
        <dbReference type="Proteomes" id="UP000230078"/>
    </source>
</evidence>
<dbReference type="PANTHER" id="PTHR36174">
    <property type="entry name" value="LIPID II:GLYCINE GLYCYLTRANSFERASE"/>
    <property type="match status" value="1"/>
</dbReference>
<comment type="caution">
    <text evidence="7">The sequence shown here is derived from an EMBL/GenBank/DDBJ whole genome shotgun (WGS) entry which is preliminary data.</text>
</comment>
<name>A0A2M7V5B9_9BACT</name>
<evidence type="ECO:0000313" key="7">
    <source>
        <dbReference type="EMBL" id="PIZ93720.1"/>
    </source>
</evidence>
<evidence type="ECO:0000256" key="3">
    <source>
        <dbReference type="ARBA" id="ARBA00022960"/>
    </source>
</evidence>